<name>A0A1I1CWB9_RUMAL</name>
<dbReference type="GO" id="GO:0046872">
    <property type="term" value="F:metal ion binding"/>
    <property type="evidence" value="ECO:0007669"/>
    <property type="project" value="UniProtKB-KW"/>
</dbReference>
<evidence type="ECO:0000256" key="4">
    <source>
        <dbReference type="ARBA" id="ARBA00022801"/>
    </source>
</evidence>
<comment type="similarity">
    <text evidence="1">Belongs to the ribonuclease III family.</text>
</comment>
<evidence type="ECO:0000313" key="11">
    <source>
        <dbReference type="Proteomes" id="UP000182192"/>
    </source>
</evidence>
<proteinExistence type="inferred from homology"/>
<sequence>MSENKCWPEKCVWPEPVWNGEGVYANTDPELLNYDELDDDGKELFDIRAYFDEQVELGRLNPDYTLNEDYEDYDESWQPENGADYWDDEFLLEIWEEDMSTCINLLKIPSYDTDSPVSFIRKIINYDFINENILRQAFTRRAFQIEYGLDGCSEQLEFFGDTVLNTVVTREIYKRFTEISTSTVDAPFESKYSEGDLSKMRTHFVSKEYLSERAKELELDRFILYGSDENATDSSREDMMEALIGAVAVDSNWNWRVLEDVVDRLVNIQLNSPDSLLKTSYYEQFNSWHQRHFHKMPEYEIFRRRLQNGEESFSCSVRYFVPENDKDIYTDQRIEALDFPNRTAARERAAMMAVGFIQQNGLWVDLKNANLEPKLEDAINQLQELKQKKYVDEPKYTFEESSEGWECDCTCGGVFGCGRAANKTKAKKKAAFMVLVRLLKSAGLCSEELEHTMWQVYGSKE</sequence>
<dbReference type="SMART" id="SM00358">
    <property type="entry name" value="DSRM"/>
    <property type="match status" value="1"/>
</dbReference>
<evidence type="ECO:0000256" key="7">
    <source>
        <dbReference type="ARBA" id="ARBA00032486"/>
    </source>
</evidence>
<dbReference type="Pfam" id="PF00035">
    <property type="entry name" value="dsrm"/>
    <property type="match status" value="1"/>
</dbReference>
<dbReference type="Gene3D" id="1.10.1520.10">
    <property type="entry name" value="Ribonuclease III domain"/>
    <property type="match status" value="1"/>
</dbReference>
<evidence type="ECO:0000256" key="3">
    <source>
        <dbReference type="ARBA" id="ARBA00022723"/>
    </source>
</evidence>
<evidence type="ECO:0000256" key="1">
    <source>
        <dbReference type="ARBA" id="ARBA00010183"/>
    </source>
</evidence>
<dbReference type="PANTHER" id="PTHR14950:SF37">
    <property type="entry name" value="ENDORIBONUCLEASE DICER"/>
    <property type="match status" value="1"/>
</dbReference>
<protein>
    <recommendedName>
        <fullName evidence="2">Ribonuclease 3</fullName>
    </recommendedName>
    <alternativeName>
        <fullName evidence="7">Ribonuclease III</fullName>
    </alternativeName>
</protein>
<dbReference type="SUPFAM" id="SSF69065">
    <property type="entry name" value="RNase III domain-like"/>
    <property type="match status" value="1"/>
</dbReference>
<dbReference type="InterPro" id="IPR036389">
    <property type="entry name" value="RNase_III_sf"/>
</dbReference>
<evidence type="ECO:0000256" key="6">
    <source>
        <dbReference type="ARBA" id="ARBA00022884"/>
    </source>
</evidence>
<dbReference type="GO" id="GO:0003723">
    <property type="term" value="F:RNA binding"/>
    <property type="evidence" value="ECO:0007669"/>
    <property type="project" value="UniProtKB-KW"/>
</dbReference>
<dbReference type="SUPFAM" id="SSF54768">
    <property type="entry name" value="dsRNA-binding domain-like"/>
    <property type="match status" value="2"/>
</dbReference>
<reference evidence="10 11" key="1">
    <citation type="submission" date="2016-10" db="EMBL/GenBank/DDBJ databases">
        <authorList>
            <person name="de Groot N.N."/>
        </authorList>
    </citation>
    <scope>NUCLEOTIDE SEQUENCE [LARGE SCALE GENOMIC DNA]</scope>
    <source>
        <strain evidence="10 11">AR67</strain>
    </source>
</reference>
<feature type="domain" description="RNase III" evidence="9">
    <location>
        <begin position="117"/>
        <end position="252"/>
    </location>
</feature>
<keyword evidence="5" id="KW-0460">Magnesium</keyword>
<dbReference type="PROSITE" id="PS50142">
    <property type="entry name" value="RNASE_3_2"/>
    <property type="match status" value="1"/>
</dbReference>
<keyword evidence="6" id="KW-0694">RNA-binding</keyword>
<keyword evidence="3" id="KW-0479">Metal-binding</keyword>
<dbReference type="AlphaFoldDB" id="A0A1I1CWB9"/>
<evidence type="ECO:0000256" key="2">
    <source>
        <dbReference type="ARBA" id="ARBA00017706"/>
    </source>
</evidence>
<dbReference type="SMART" id="SM00535">
    <property type="entry name" value="RIBOc"/>
    <property type="match status" value="1"/>
</dbReference>
<dbReference type="InterPro" id="IPR014720">
    <property type="entry name" value="dsRBD_dom"/>
</dbReference>
<comment type="function">
    <text evidence="8">Digests double-stranded RNA. Involved in the processing of primary rRNA transcript to yield the immediate precursors to the large and small rRNAs (23S and 16S). Processes some mRNAs, and tRNAs when they are encoded in the rRNA operon. Processes pre-crRNA and tracrRNA of type II CRISPR loci if present in the organism.</text>
</comment>
<dbReference type="RefSeq" id="WP_074959490.1">
    <property type="nucleotide sequence ID" value="NZ_FOKQ01000001.1"/>
</dbReference>
<dbReference type="Pfam" id="PF14622">
    <property type="entry name" value="Ribonucleas_3_3"/>
    <property type="match status" value="1"/>
</dbReference>
<dbReference type="GO" id="GO:0004525">
    <property type="term" value="F:ribonuclease III activity"/>
    <property type="evidence" value="ECO:0007669"/>
    <property type="project" value="InterPro"/>
</dbReference>
<dbReference type="PANTHER" id="PTHR14950">
    <property type="entry name" value="DICER-RELATED"/>
    <property type="match status" value="1"/>
</dbReference>
<dbReference type="GO" id="GO:0006396">
    <property type="term" value="P:RNA processing"/>
    <property type="evidence" value="ECO:0007669"/>
    <property type="project" value="InterPro"/>
</dbReference>
<dbReference type="Gene3D" id="3.30.160.20">
    <property type="match status" value="1"/>
</dbReference>
<dbReference type="CDD" id="cd00593">
    <property type="entry name" value="RIBOc"/>
    <property type="match status" value="1"/>
</dbReference>
<gene>
    <name evidence="10" type="ORF">SAMN02910406_00050</name>
</gene>
<dbReference type="InterPro" id="IPR000999">
    <property type="entry name" value="RNase_III_dom"/>
</dbReference>
<keyword evidence="4" id="KW-0378">Hydrolase</keyword>
<evidence type="ECO:0000313" key="10">
    <source>
        <dbReference type="EMBL" id="SFB66356.1"/>
    </source>
</evidence>
<accession>A0A1I1CWB9</accession>
<evidence type="ECO:0000256" key="8">
    <source>
        <dbReference type="ARBA" id="ARBA00049596"/>
    </source>
</evidence>
<dbReference type="EMBL" id="FOKQ01000001">
    <property type="protein sequence ID" value="SFB66356.1"/>
    <property type="molecule type" value="Genomic_DNA"/>
</dbReference>
<evidence type="ECO:0000259" key="9">
    <source>
        <dbReference type="PROSITE" id="PS50142"/>
    </source>
</evidence>
<evidence type="ECO:0000256" key="5">
    <source>
        <dbReference type="ARBA" id="ARBA00022842"/>
    </source>
</evidence>
<dbReference type="Proteomes" id="UP000182192">
    <property type="component" value="Unassembled WGS sequence"/>
</dbReference>
<organism evidence="10 11">
    <name type="scientific">Ruminococcus albus</name>
    <dbReference type="NCBI Taxonomy" id="1264"/>
    <lineage>
        <taxon>Bacteria</taxon>
        <taxon>Bacillati</taxon>
        <taxon>Bacillota</taxon>
        <taxon>Clostridia</taxon>
        <taxon>Eubacteriales</taxon>
        <taxon>Oscillospiraceae</taxon>
        <taxon>Ruminococcus</taxon>
    </lineage>
</organism>